<dbReference type="AlphaFoldDB" id="A0A433QYJ8"/>
<keyword evidence="2" id="KW-0521">NADP</keyword>
<evidence type="ECO:0000313" key="5">
    <source>
        <dbReference type="EMBL" id="RUS34847.1"/>
    </source>
</evidence>
<dbReference type="PANTHER" id="PTHR42760">
    <property type="entry name" value="SHORT-CHAIN DEHYDROGENASES/REDUCTASES FAMILY MEMBER"/>
    <property type="match status" value="1"/>
</dbReference>
<accession>A0A433QYJ8</accession>
<comment type="caution">
    <text evidence="5">The sequence shown here is derived from an EMBL/GenBank/DDBJ whole genome shotgun (WGS) entry which is preliminary data.</text>
</comment>
<dbReference type="Proteomes" id="UP000274822">
    <property type="component" value="Unassembled WGS sequence"/>
</dbReference>
<organism evidence="5 6">
    <name type="scientific">Jimgerdemannia flammicorona</name>
    <dbReference type="NCBI Taxonomy" id="994334"/>
    <lineage>
        <taxon>Eukaryota</taxon>
        <taxon>Fungi</taxon>
        <taxon>Fungi incertae sedis</taxon>
        <taxon>Mucoromycota</taxon>
        <taxon>Mucoromycotina</taxon>
        <taxon>Endogonomycetes</taxon>
        <taxon>Endogonales</taxon>
        <taxon>Endogonaceae</taxon>
        <taxon>Jimgerdemannia</taxon>
    </lineage>
</organism>
<evidence type="ECO:0000256" key="2">
    <source>
        <dbReference type="ARBA" id="ARBA00022857"/>
    </source>
</evidence>
<dbReference type="PRINTS" id="PR00080">
    <property type="entry name" value="SDRFAMILY"/>
</dbReference>
<comment type="similarity">
    <text evidence="1">Belongs to the short-chain dehydrogenases/reductases (SDR) family.</text>
</comment>
<dbReference type="PANTHER" id="PTHR42760:SF133">
    <property type="entry name" value="3-OXOACYL-[ACYL-CARRIER-PROTEIN] REDUCTASE"/>
    <property type="match status" value="1"/>
</dbReference>
<dbReference type="PRINTS" id="PR00081">
    <property type="entry name" value="GDHRDH"/>
</dbReference>
<dbReference type="GO" id="GO:0016616">
    <property type="term" value="F:oxidoreductase activity, acting on the CH-OH group of donors, NAD or NADP as acceptor"/>
    <property type="evidence" value="ECO:0007669"/>
    <property type="project" value="TreeGrafter"/>
</dbReference>
<dbReference type="InterPro" id="IPR036291">
    <property type="entry name" value="NAD(P)-bd_dom_sf"/>
</dbReference>
<dbReference type="SUPFAM" id="SSF51735">
    <property type="entry name" value="NAD(P)-binding Rossmann-fold domains"/>
    <property type="match status" value="1"/>
</dbReference>
<keyword evidence="6" id="KW-1185">Reference proteome</keyword>
<proteinExistence type="inferred from homology"/>
<dbReference type="PROSITE" id="PS00061">
    <property type="entry name" value="ADH_SHORT"/>
    <property type="match status" value="1"/>
</dbReference>
<dbReference type="GO" id="GO:0048038">
    <property type="term" value="F:quinone binding"/>
    <property type="evidence" value="ECO:0007669"/>
    <property type="project" value="TreeGrafter"/>
</dbReference>
<dbReference type="InterPro" id="IPR057326">
    <property type="entry name" value="KR_dom"/>
</dbReference>
<dbReference type="InterPro" id="IPR020904">
    <property type="entry name" value="Sc_DH/Rdtase_CS"/>
</dbReference>
<gene>
    <name evidence="5" type="ORF">BC938DRAFT_478198</name>
</gene>
<dbReference type="SMART" id="SM00822">
    <property type="entry name" value="PKS_KR"/>
    <property type="match status" value="1"/>
</dbReference>
<evidence type="ECO:0000259" key="4">
    <source>
        <dbReference type="SMART" id="SM00822"/>
    </source>
</evidence>
<keyword evidence="3" id="KW-0560">Oxidoreductase</keyword>
<evidence type="ECO:0000256" key="1">
    <source>
        <dbReference type="ARBA" id="ARBA00006484"/>
    </source>
</evidence>
<dbReference type="EMBL" id="RBNJ01000314">
    <property type="protein sequence ID" value="RUS34847.1"/>
    <property type="molecule type" value="Genomic_DNA"/>
</dbReference>
<protein>
    <submittedName>
        <fullName evidence="5">Carbonyl reductase family member 4</fullName>
    </submittedName>
</protein>
<dbReference type="Gene3D" id="3.40.50.720">
    <property type="entry name" value="NAD(P)-binding Rossmann-like Domain"/>
    <property type="match status" value="1"/>
</dbReference>
<dbReference type="InterPro" id="IPR002347">
    <property type="entry name" value="SDR_fam"/>
</dbReference>
<evidence type="ECO:0000313" key="6">
    <source>
        <dbReference type="Proteomes" id="UP000274822"/>
    </source>
</evidence>
<dbReference type="FunFam" id="3.40.50.720:FF:000084">
    <property type="entry name" value="Short-chain dehydrogenase reductase"/>
    <property type="match status" value="1"/>
</dbReference>
<reference evidence="5 6" key="1">
    <citation type="journal article" date="2018" name="New Phytol.">
        <title>Phylogenomics of Endogonaceae and evolution of mycorrhizas within Mucoromycota.</title>
        <authorList>
            <person name="Chang Y."/>
            <person name="Desiro A."/>
            <person name="Na H."/>
            <person name="Sandor L."/>
            <person name="Lipzen A."/>
            <person name="Clum A."/>
            <person name="Barry K."/>
            <person name="Grigoriev I.V."/>
            <person name="Martin F.M."/>
            <person name="Stajich J.E."/>
            <person name="Smith M.E."/>
            <person name="Bonito G."/>
            <person name="Spatafora J.W."/>
        </authorList>
    </citation>
    <scope>NUCLEOTIDE SEQUENCE [LARGE SCALE GENOMIC DNA]</scope>
    <source>
        <strain evidence="5 6">AD002</strain>
    </source>
</reference>
<feature type="domain" description="Ketoreductase" evidence="4">
    <location>
        <begin position="58"/>
        <end position="262"/>
    </location>
</feature>
<sequence length="316" mass="34284">MGLVQPSHTPTSISLHFSGTMLLQTRTALRITHRLVSLPCTPPSKRYNSNLANPFTSQVAVVTGGTRGIGLAIAERFVNHGATIIVLSRDSSRVASAVERLEAIDADGTFRTHKGYVCDVGEGMEVEQVFKDITASTQIDYLINAAGISRDDLLIQLKPNDLHETLRTNLMGTIHTCRAAAKAMLRRRKGVIRIRNFLIPVQRRHCCIINLSSVVGIQGHVGQTIYSATKAGVIGFSKSLSKELGSRNVRVNVLAPGFIQTDMTSGIPDDKRAAWLKRITMSRFGTPDEVAHAAVFLATAEYITGQVLVVDGGLNL</sequence>
<name>A0A433QYJ8_9FUNG</name>
<dbReference type="GO" id="GO:0006633">
    <property type="term" value="P:fatty acid biosynthetic process"/>
    <property type="evidence" value="ECO:0007669"/>
    <property type="project" value="TreeGrafter"/>
</dbReference>
<evidence type="ECO:0000256" key="3">
    <source>
        <dbReference type="ARBA" id="ARBA00023002"/>
    </source>
</evidence>
<dbReference type="Pfam" id="PF13561">
    <property type="entry name" value="adh_short_C2"/>
    <property type="match status" value="1"/>
</dbReference>